<keyword evidence="4" id="KW-1185">Reference proteome</keyword>
<reference evidence="3 4" key="1">
    <citation type="submission" date="2023-07" db="EMBL/GenBank/DDBJ databases">
        <title>Genomic Encyclopedia of Type Strains, Phase IV (KMG-IV): sequencing the most valuable type-strain genomes for metagenomic binning, comparative biology and taxonomic classification.</title>
        <authorList>
            <person name="Goeker M."/>
        </authorList>
    </citation>
    <scope>NUCLEOTIDE SEQUENCE [LARGE SCALE GENOMIC DNA]</scope>
    <source>
        <strain evidence="3 4">DSM 5896</strain>
    </source>
</reference>
<evidence type="ECO:0000256" key="1">
    <source>
        <dbReference type="ARBA" id="ARBA00022596"/>
    </source>
</evidence>
<dbReference type="PANTHER" id="PTHR36566">
    <property type="entry name" value="NICKEL INSERTION PROTEIN-RELATED"/>
    <property type="match status" value="1"/>
</dbReference>
<keyword evidence="1" id="KW-0533">Nickel</keyword>
<feature type="region of interest" description="Disordered" evidence="2">
    <location>
        <begin position="83"/>
        <end position="103"/>
    </location>
</feature>
<dbReference type="Proteomes" id="UP001237448">
    <property type="component" value="Unassembled WGS sequence"/>
</dbReference>
<protein>
    <submittedName>
        <fullName evidence="3">Uncharacterized protein (TIGR00299 family) protein</fullName>
    </submittedName>
</protein>
<gene>
    <name evidence="3" type="ORF">J3R73_001303</name>
</gene>
<evidence type="ECO:0000256" key="2">
    <source>
        <dbReference type="SAM" id="MobiDB-lite"/>
    </source>
</evidence>
<dbReference type="InterPro" id="IPR002822">
    <property type="entry name" value="Ni_insertion"/>
</dbReference>
<sequence>MELHLDLVGGLAGDMFVAAMLDLFPDLEPAVQRGIAASGLPSDVACRLVRHDDGVLVGRRFVVERTGGEAAAGPVQAVLHEAGHSHEPHDHHHHHAPGEDRHRPAAARAHHHVAWRQIRDMLAASPLDPPVRAAAIGMFALLADAEGAVHGVDPDAVTFHEVGAWDSIADIVGAAVIVAAVGARRWTVGAVPLGSGRVEMAHGSLPVPAPATARLLTGFAVIDDGVPGERVTPTGAAILRYLCGDAAPVAGARILGRSGVGFGTRCLPGLSNCVRVLAFGDMPASAATDEVAVIEFEIDDASGEELARGLDFIRAHAAVHDAIQAPVFGKKGRMMTHVRVLAEPAALEEIVALCFRETTTIGLRHAVQRRAVLPRQARRVAVGAHAIGVKIVERGDVRTAKAEADDVASVAGHAGRAALRHAAERSALENDA</sequence>
<evidence type="ECO:0000313" key="3">
    <source>
        <dbReference type="EMBL" id="MDQ0391511.1"/>
    </source>
</evidence>
<name>A0ABU0FA65_9HYPH</name>
<accession>A0ABU0FA65</accession>
<dbReference type="RefSeq" id="WP_307423952.1">
    <property type="nucleotide sequence ID" value="NZ_JAUSVK010000001.1"/>
</dbReference>
<organism evidence="3 4">
    <name type="scientific">Labrys monachus</name>
    <dbReference type="NCBI Taxonomy" id="217067"/>
    <lineage>
        <taxon>Bacteria</taxon>
        <taxon>Pseudomonadati</taxon>
        <taxon>Pseudomonadota</taxon>
        <taxon>Alphaproteobacteria</taxon>
        <taxon>Hyphomicrobiales</taxon>
        <taxon>Xanthobacteraceae</taxon>
        <taxon>Labrys</taxon>
    </lineage>
</organism>
<dbReference type="Pfam" id="PF01969">
    <property type="entry name" value="Ni_insertion"/>
    <property type="match status" value="1"/>
</dbReference>
<dbReference type="Gene3D" id="3.30.70.1380">
    <property type="entry name" value="Transcriptional regulatory protein pf0864 domain like"/>
    <property type="match status" value="1"/>
</dbReference>
<dbReference type="EMBL" id="JAUSVK010000001">
    <property type="protein sequence ID" value="MDQ0391511.1"/>
    <property type="molecule type" value="Genomic_DNA"/>
</dbReference>
<dbReference type="PANTHER" id="PTHR36566:SF1">
    <property type="entry name" value="PYRIDINIUM-3,5-BISTHIOCARBOXYLIC ACID MONONUCLEOTIDE NICKEL INSERTION PROTEIN"/>
    <property type="match status" value="1"/>
</dbReference>
<evidence type="ECO:0000313" key="4">
    <source>
        <dbReference type="Proteomes" id="UP001237448"/>
    </source>
</evidence>
<comment type="caution">
    <text evidence="3">The sequence shown here is derived from an EMBL/GenBank/DDBJ whole genome shotgun (WGS) entry which is preliminary data.</text>
</comment>
<proteinExistence type="predicted"/>